<comment type="caution">
    <text evidence="1">The sequence shown here is derived from an EMBL/GenBank/DDBJ whole genome shotgun (WGS) entry which is preliminary data.</text>
</comment>
<dbReference type="Proteomes" id="UP000886501">
    <property type="component" value="Unassembled WGS sequence"/>
</dbReference>
<evidence type="ECO:0000313" key="1">
    <source>
        <dbReference type="EMBL" id="KAF9651899.1"/>
    </source>
</evidence>
<proteinExistence type="predicted"/>
<reference evidence="1" key="1">
    <citation type="submission" date="2019-10" db="EMBL/GenBank/DDBJ databases">
        <authorList>
            <consortium name="DOE Joint Genome Institute"/>
            <person name="Kuo A."/>
            <person name="Miyauchi S."/>
            <person name="Kiss E."/>
            <person name="Drula E."/>
            <person name="Kohler A."/>
            <person name="Sanchez-Garcia M."/>
            <person name="Andreopoulos B."/>
            <person name="Barry K.W."/>
            <person name="Bonito G."/>
            <person name="Buee M."/>
            <person name="Carver A."/>
            <person name="Chen C."/>
            <person name="Cichocki N."/>
            <person name="Clum A."/>
            <person name="Culley D."/>
            <person name="Crous P.W."/>
            <person name="Fauchery L."/>
            <person name="Girlanda M."/>
            <person name="Hayes R."/>
            <person name="Keri Z."/>
            <person name="Labutti K."/>
            <person name="Lipzen A."/>
            <person name="Lombard V."/>
            <person name="Magnuson J."/>
            <person name="Maillard F."/>
            <person name="Morin E."/>
            <person name="Murat C."/>
            <person name="Nolan M."/>
            <person name="Ohm R."/>
            <person name="Pangilinan J."/>
            <person name="Pereira M."/>
            <person name="Perotto S."/>
            <person name="Peter M."/>
            <person name="Riley R."/>
            <person name="Sitrit Y."/>
            <person name="Stielow B."/>
            <person name="Szollosi G."/>
            <person name="Zifcakova L."/>
            <person name="Stursova M."/>
            <person name="Spatafora J.W."/>
            <person name="Tedersoo L."/>
            <person name="Vaario L.-M."/>
            <person name="Yamada A."/>
            <person name="Yan M."/>
            <person name="Wang P."/>
            <person name="Xu J."/>
            <person name="Bruns T."/>
            <person name="Baldrian P."/>
            <person name="Vilgalys R."/>
            <person name="Henrissat B."/>
            <person name="Grigoriev I.V."/>
            <person name="Hibbett D."/>
            <person name="Nagy L.G."/>
            <person name="Martin F.M."/>
        </authorList>
    </citation>
    <scope>NUCLEOTIDE SEQUENCE</scope>
    <source>
        <strain evidence="1">P2</strain>
    </source>
</reference>
<reference evidence="1" key="2">
    <citation type="journal article" date="2020" name="Nat. Commun.">
        <title>Large-scale genome sequencing of mycorrhizal fungi provides insights into the early evolution of symbiotic traits.</title>
        <authorList>
            <person name="Miyauchi S."/>
            <person name="Kiss E."/>
            <person name="Kuo A."/>
            <person name="Drula E."/>
            <person name="Kohler A."/>
            <person name="Sanchez-Garcia M."/>
            <person name="Morin E."/>
            <person name="Andreopoulos B."/>
            <person name="Barry K.W."/>
            <person name="Bonito G."/>
            <person name="Buee M."/>
            <person name="Carver A."/>
            <person name="Chen C."/>
            <person name="Cichocki N."/>
            <person name="Clum A."/>
            <person name="Culley D."/>
            <person name="Crous P.W."/>
            <person name="Fauchery L."/>
            <person name="Girlanda M."/>
            <person name="Hayes R.D."/>
            <person name="Keri Z."/>
            <person name="LaButti K."/>
            <person name="Lipzen A."/>
            <person name="Lombard V."/>
            <person name="Magnuson J."/>
            <person name="Maillard F."/>
            <person name="Murat C."/>
            <person name="Nolan M."/>
            <person name="Ohm R.A."/>
            <person name="Pangilinan J."/>
            <person name="Pereira M.F."/>
            <person name="Perotto S."/>
            <person name="Peter M."/>
            <person name="Pfister S."/>
            <person name="Riley R."/>
            <person name="Sitrit Y."/>
            <person name="Stielow J.B."/>
            <person name="Szollosi G."/>
            <person name="Zifcakova L."/>
            <person name="Stursova M."/>
            <person name="Spatafora J.W."/>
            <person name="Tedersoo L."/>
            <person name="Vaario L.M."/>
            <person name="Yamada A."/>
            <person name="Yan M."/>
            <person name="Wang P."/>
            <person name="Xu J."/>
            <person name="Bruns T."/>
            <person name="Baldrian P."/>
            <person name="Vilgalys R."/>
            <person name="Dunand C."/>
            <person name="Henrissat B."/>
            <person name="Grigoriev I.V."/>
            <person name="Hibbett D."/>
            <person name="Nagy L.G."/>
            <person name="Martin F.M."/>
        </authorList>
    </citation>
    <scope>NUCLEOTIDE SEQUENCE</scope>
    <source>
        <strain evidence="1">P2</strain>
    </source>
</reference>
<accession>A0ACB6ZQU2</accession>
<gene>
    <name evidence="1" type="ORF">BDM02DRAFT_3184148</name>
</gene>
<protein>
    <submittedName>
        <fullName evidence="1">Uncharacterized protein</fullName>
    </submittedName>
</protein>
<organism evidence="1 2">
    <name type="scientific">Thelephora ganbajun</name>
    <name type="common">Ganba fungus</name>
    <dbReference type="NCBI Taxonomy" id="370292"/>
    <lineage>
        <taxon>Eukaryota</taxon>
        <taxon>Fungi</taxon>
        <taxon>Dikarya</taxon>
        <taxon>Basidiomycota</taxon>
        <taxon>Agaricomycotina</taxon>
        <taxon>Agaricomycetes</taxon>
        <taxon>Thelephorales</taxon>
        <taxon>Thelephoraceae</taxon>
        <taxon>Thelephora</taxon>
    </lineage>
</organism>
<name>A0ACB6ZQU2_THEGA</name>
<sequence length="212" mass="23160">MENGPKATRFRTKAHDRAVQSAAKRQFAVQENQVERVEIGSGKDLMATEILEALSSAESGSKPVTPKKEKRMLKHARLLEKVEASCLPYSKSHARRLKRKAKEELAGGTLSDIQSAIATMESDEKTLGGKTLTESSRDDPSNPPARTGDTGLIGEGKGAPLSQNQRKNALKLERIRHPMIIANSDFKANPFRAIRTHAQNTLVKNATPAQPS</sequence>
<keyword evidence="2" id="KW-1185">Reference proteome</keyword>
<evidence type="ECO:0000313" key="2">
    <source>
        <dbReference type="Proteomes" id="UP000886501"/>
    </source>
</evidence>
<dbReference type="EMBL" id="MU117972">
    <property type="protein sequence ID" value="KAF9651899.1"/>
    <property type="molecule type" value="Genomic_DNA"/>
</dbReference>